<evidence type="ECO:0000313" key="7">
    <source>
        <dbReference type="Proteomes" id="UP000315700"/>
    </source>
</evidence>
<dbReference type="Proteomes" id="UP000315700">
    <property type="component" value="Chromosome"/>
</dbReference>
<keyword evidence="7" id="KW-1185">Reference proteome</keyword>
<evidence type="ECO:0000256" key="2">
    <source>
        <dbReference type="ARBA" id="ARBA00022803"/>
    </source>
</evidence>
<feature type="transmembrane region" description="Helical" evidence="5">
    <location>
        <begin position="194"/>
        <end position="217"/>
    </location>
</feature>
<dbReference type="InterPro" id="IPR011990">
    <property type="entry name" value="TPR-like_helical_dom_sf"/>
</dbReference>
<dbReference type="PROSITE" id="PS50005">
    <property type="entry name" value="TPR"/>
    <property type="match status" value="1"/>
</dbReference>
<protein>
    <submittedName>
        <fullName evidence="6">Uncharacterized protein</fullName>
    </submittedName>
</protein>
<keyword evidence="5" id="KW-0472">Membrane</keyword>
<dbReference type="InParanoid" id="A0A517SJI4"/>
<evidence type="ECO:0000313" key="6">
    <source>
        <dbReference type="EMBL" id="QDT56282.1"/>
    </source>
</evidence>
<evidence type="ECO:0000256" key="5">
    <source>
        <dbReference type="SAM" id="Phobius"/>
    </source>
</evidence>
<gene>
    <name evidence="6" type="ORF">Pan44_43350</name>
</gene>
<feature type="transmembrane region" description="Helical" evidence="5">
    <location>
        <begin position="30"/>
        <end position="52"/>
    </location>
</feature>
<feature type="region of interest" description="Disordered" evidence="4">
    <location>
        <begin position="1"/>
        <end position="23"/>
    </location>
</feature>
<evidence type="ECO:0000256" key="4">
    <source>
        <dbReference type="SAM" id="MobiDB-lite"/>
    </source>
</evidence>
<reference evidence="6 7" key="1">
    <citation type="submission" date="2019-02" db="EMBL/GenBank/DDBJ databases">
        <title>Deep-cultivation of Planctomycetes and their phenomic and genomic characterization uncovers novel biology.</title>
        <authorList>
            <person name="Wiegand S."/>
            <person name="Jogler M."/>
            <person name="Boedeker C."/>
            <person name="Pinto D."/>
            <person name="Vollmers J."/>
            <person name="Rivas-Marin E."/>
            <person name="Kohn T."/>
            <person name="Peeters S.H."/>
            <person name="Heuer A."/>
            <person name="Rast P."/>
            <person name="Oberbeckmann S."/>
            <person name="Bunk B."/>
            <person name="Jeske O."/>
            <person name="Meyerdierks A."/>
            <person name="Storesund J.E."/>
            <person name="Kallscheuer N."/>
            <person name="Luecker S."/>
            <person name="Lage O.M."/>
            <person name="Pohl T."/>
            <person name="Merkel B.J."/>
            <person name="Hornburger P."/>
            <person name="Mueller R.-W."/>
            <person name="Bruemmer F."/>
            <person name="Labrenz M."/>
            <person name="Spormann A.M."/>
            <person name="Op den Camp H."/>
            <person name="Overmann J."/>
            <person name="Amann R."/>
            <person name="Jetten M.S.M."/>
            <person name="Mascher T."/>
            <person name="Medema M.H."/>
            <person name="Devos D.P."/>
            <person name="Kaster A.-K."/>
            <person name="Ovreas L."/>
            <person name="Rohde M."/>
            <person name="Galperin M.Y."/>
            <person name="Jogler C."/>
        </authorList>
    </citation>
    <scope>NUCLEOTIDE SEQUENCE [LARGE SCALE GENOMIC DNA]</scope>
    <source>
        <strain evidence="6 7">Pan44</strain>
    </source>
</reference>
<dbReference type="PANTHER" id="PTHR44227">
    <property type="match status" value="1"/>
</dbReference>
<proteinExistence type="predicted"/>
<feature type="repeat" description="TPR" evidence="3">
    <location>
        <begin position="477"/>
        <end position="510"/>
    </location>
</feature>
<dbReference type="SUPFAM" id="SSF48452">
    <property type="entry name" value="TPR-like"/>
    <property type="match status" value="1"/>
</dbReference>
<dbReference type="KEGG" id="ccos:Pan44_43350"/>
<dbReference type="InterPro" id="IPR052346">
    <property type="entry name" value="O-mannosyl-transferase_TMTC"/>
</dbReference>
<dbReference type="InterPro" id="IPR019734">
    <property type="entry name" value="TPR_rpt"/>
</dbReference>
<accession>A0A517SJI4</accession>
<keyword evidence="2 3" id="KW-0802">TPR repeat</keyword>
<keyword evidence="5" id="KW-0812">Transmembrane</keyword>
<dbReference type="AlphaFoldDB" id="A0A517SJI4"/>
<evidence type="ECO:0000256" key="3">
    <source>
        <dbReference type="PROSITE-ProRule" id="PRU00339"/>
    </source>
</evidence>
<evidence type="ECO:0000256" key="1">
    <source>
        <dbReference type="ARBA" id="ARBA00022737"/>
    </source>
</evidence>
<keyword evidence="5" id="KW-1133">Transmembrane helix</keyword>
<dbReference type="EMBL" id="CP036271">
    <property type="protein sequence ID" value="QDT56282.1"/>
    <property type="molecule type" value="Genomic_DNA"/>
</dbReference>
<feature type="transmembrane region" description="Helical" evidence="5">
    <location>
        <begin position="401"/>
        <end position="418"/>
    </location>
</feature>
<sequence length="565" mass="62440">MTTGGKSISRVEPGGAGRSSAASSTRPTRWAIAILVLLSVLVYGQTVTFGFVQLDDQEYVTGNVHVLGGLSWKGIQWAFSPTAYGANWIPLVWLSLMLDVEVWGDFAGGFHLTNVALHTINAALLFVLLNRMTGSAARSLLVAALFCVHPLHVESVAWVSERKDVLSTFFGLIASLFYVRFTRTGSLRACAASLVAFLPSLLSKQMLVTLPVLMLLLDWWPLQRLDRSEGPLDRPGRAKPTFRQLVIEKLPFVGLSILSSAIAIWAQTAGQAVQALERYPLGDRIGNAALSCWRYLGKLFWPFDLAVFYPLVPPARSEAVVALLALVGATSIAWRCRRTLPAFWTGWGWYLVSLLPVIGIIQVGNQALADRYTYVPMIGISVALVWTFSGAFSAVGVPRPLRWATGLVIVLAAGVLGFRQCRLWENSERLLTHTLAVTEANWFAETALGGVQMVDPGRVAEAESRFRKALALNPDYPLAHYHLGLLLSDRGSLVEANEEFRRTIEFWPQSLDARMFLCINLQRLGAEEELQRELERTQSEVAEIPVEVRRVLQKLRSSPVGNESR</sequence>
<feature type="transmembrane region" description="Helical" evidence="5">
    <location>
        <begin position="106"/>
        <end position="128"/>
    </location>
</feature>
<keyword evidence="1" id="KW-0677">Repeat</keyword>
<feature type="transmembrane region" description="Helical" evidence="5">
    <location>
        <begin position="348"/>
        <end position="368"/>
    </location>
</feature>
<dbReference type="Gene3D" id="1.25.40.10">
    <property type="entry name" value="Tetratricopeptide repeat domain"/>
    <property type="match status" value="1"/>
</dbReference>
<feature type="transmembrane region" description="Helical" evidence="5">
    <location>
        <begin position="374"/>
        <end position="394"/>
    </location>
</feature>
<dbReference type="PANTHER" id="PTHR44227:SF3">
    <property type="entry name" value="PROTEIN O-MANNOSYL-TRANSFERASE TMTC4"/>
    <property type="match status" value="1"/>
</dbReference>
<feature type="transmembrane region" description="Helical" evidence="5">
    <location>
        <begin position="140"/>
        <end position="159"/>
    </location>
</feature>
<organism evidence="6 7">
    <name type="scientific">Caulifigura coniformis</name>
    <dbReference type="NCBI Taxonomy" id="2527983"/>
    <lineage>
        <taxon>Bacteria</taxon>
        <taxon>Pseudomonadati</taxon>
        <taxon>Planctomycetota</taxon>
        <taxon>Planctomycetia</taxon>
        <taxon>Planctomycetales</taxon>
        <taxon>Planctomycetaceae</taxon>
        <taxon>Caulifigura</taxon>
    </lineage>
</organism>
<feature type="transmembrane region" description="Helical" evidence="5">
    <location>
        <begin position="165"/>
        <end position="182"/>
    </location>
</feature>
<name>A0A517SJI4_9PLAN</name>